<evidence type="ECO:0000256" key="4">
    <source>
        <dbReference type="ARBA" id="ARBA00035656"/>
    </source>
</evidence>
<dbReference type="PANTHER" id="PTHR31144:SF1">
    <property type="entry name" value="UPF0602 PROTEIN C4ORF47"/>
    <property type="match status" value="1"/>
</dbReference>
<evidence type="ECO:0000313" key="6">
    <source>
        <dbReference type="EMBL" id="OON16656.1"/>
    </source>
</evidence>
<dbReference type="InterPro" id="IPR029358">
    <property type="entry name" value="CFAP96"/>
</dbReference>
<keyword evidence="3" id="KW-0206">Cytoskeleton</keyword>
<evidence type="ECO:0000256" key="2">
    <source>
        <dbReference type="ARBA" id="ARBA00022490"/>
    </source>
</evidence>
<comment type="similarity">
    <text evidence="4">Belongs to the CFAP96 family.</text>
</comment>
<dbReference type="Proteomes" id="UP000243686">
    <property type="component" value="Unassembled WGS sequence"/>
</dbReference>
<evidence type="ECO:0000256" key="1">
    <source>
        <dbReference type="ARBA" id="ARBA00004300"/>
    </source>
</evidence>
<proteinExistence type="inferred from homology"/>
<accession>A0A1S8WQC7</accession>
<name>A0A1S8WQC7_OPIVI</name>
<evidence type="ECO:0000256" key="3">
    <source>
        <dbReference type="ARBA" id="ARBA00023212"/>
    </source>
</evidence>
<dbReference type="Pfam" id="PF15239">
    <property type="entry name" value="CFAP96-like"/>
    <property type="match status" value="1"/>
</dbReference>
<dbReference type="GO" id="GO:0005813">
    <property type="term" value="C:centrosome"/>
    <property type="evidence" value="ECO:0007669"/>
    <property type="project" value="UniProtKB-SubCell"/>
</dbReference>
<evidence type="ECO:0000313" key="7">
    <source>
        <dbReference type="Proteomes" id="UP000243686"/>
    </source>
</evidence>
<keyword evidence="7" id="KW-1185">Reference proteome</keyword>
<comment type="subcellular location">
    <subcellularLocation>
        <location evidence="1">Cytoplasm</location>
        <location evidence="1">Cytoskeleton</location>
        <location evidence="1">Microtubule organizing center</location>
        <location evidence="1">Centrosome</location>
    </subcellularLocation>
</comment>
<evidence type="ECO:0000256" key="5">
    <source>
        <dbReference type="ARBA" id="ARBA00035693"/>
    </source>
</evidence>
<organism evidence="6 7">
    <name type="scientific">Opisthorchis viverrini</name>
    <name type="common">Southeast Asian liver fluke</name>
    <dbReference type="NCBI Taxonomy" id="6198"/>
    <lineage>
        <taxon>Eukaryota</taxon>
        <taxon>Metazoa</taxon>
        <taxon>Spiralia</taxon>
        <taxon>Lophotrochozoa</taxon>
        <taxon>Platyhelminthes</taxon>
        <taxon>Trematoda</taxon>
        <taxon>Digenea</taxon>
        <taxon>Opisthorchiida</taxon>
        <taxon>Opisthorchiata</taxon>
        <taxon>Opisthorchiidae</taxon>
        <taxon>Opisthorchis</taxon>
    </lineage>
</organism>
<dbReference type="GO" id="GO:0005881">
    <property type="term" value="C:cytoplasmic microtubule"/>
    <property type="evidence" value="ECO:0007669"/>
    <property type="project" value="TreeGrafter"/>
</dbReference>
<reference evidence="6 7" key="1">
    <citation type="submission" date="2015-03" db="EMBL/GenBank/DDBJ databases">
        <title>Draft genome of the nematode, Opisthorchis viverrini.</title>
        <authorList>
            <person name="Mitreva M."/>
        </authorList>
    </citation>
    <scope>NUCLEOTIDE SEQUENCE [LARGE SCALE GENOMIC DNA]</scope>
    <source>
        <strain evidence="6">Khon Kaen</strain>
    </source>
</reference>
<dbReference type="PROSITE" id="PS00019">
    <property type="entry name" value="ACTININ_1"/>
    <property type="match status" value="1"/>
</dbReference>
<dbReference type="AlphaFoldDB" id="A0A1S8WQC7"/>
<dbReference type="EMBL" id="KV896863">
    <property type="protein sequence ID" value="OON16656.1"/>
    <property type="molecule type" value="Genomic_DNA"/>
</dbReference>
<dbReference type="PANTHER" id="PTHR31144">
    <property type="entry name" value="UPF0602 PROTEIN C4ORF47"/>
    <property type="match status" value="1"/>
</dbReference>
<sequence length="377" mass="41810">MQHEKPDLDRLGIFKEMSYVTVGEPYVPPQSHLAMIRTNPRGVPPMYLAGGYSKSKSANADGYFAPFESIHIGDGNVRYADILREARKQSKEKRIGRGEWIPSSGSKLRSGTGSSYGNFQERYEAFDPARKVVSRVPELKNFYTNPGKKGTGYGYVDVCLNPYPSATVGDTPGEIARRTYEAQIKDHIAKLKGRKPFISTCRTLDAFDGNPWAEGDPLAPGGPSTMKFGTAAFPKSMIIGPTFVPSSPAKRDGGKKDGTLNPFPEYSSEPYVGLQGIRKEDKSKFVGPQWIPNPGTALVIPTPSIVAKNTMLHFNSKTRKSRQKLILTFTALQEIGTVQFPIVYLTVYNSLRFSLTVEQEKVQKKTFTNWLNTYLST</sequence>
<gene>
    <name evidence="6" type="ORF">X801_07529</name>
</gene>
<dbReference type="InterPro" id="IPR001589">
    <property type="entry name" value="Actinin_actin-bd_CS"/>
</dbReference>
<protein>
    <recommendedName>
        <fullName evidence="5">Cilia-and flagella-associated protein 96</fullName>
    </recommendedName>
</protein>
<feature type="non-terminal residue" evidence="6">
    <location>
        <position position="377"/>
    </location>
</feature>
<keyword evidence="2" id="KW-0963">Cytoplasm</keyword>